<gene>
    <name evidence="6" type="ORF">D5S19_23175</name>
</gene>
<dbReference type="PANTHER" id="PTHR43191">
    <property type="entry name" value="RRNA METHYLTRANSFERASE 3"/>
    <property type="match status" value="1"/>
</dbReference>
<comment type="similarity">
    <text evidence="1">Belongs to the class IV-like SAM-binding methyltransferase superfamily. RNA methyltransferase TrmH family.</text>
</comment>
<dbReference type="InterPro" id="IPR001537">
    <property type="entry name" value="SpoU_MeTrfase"/>
</dbReference>
<name>A0A419HXE8_9PSEU</name>
<dbReference type="InterPro" id="IPR029026">
    <property type="entry name" value="tRNA_m1G_MTases_N"/>
</dbReference>
<dbReference type="Pfam" id="PF00588">
    <property type="entry name" value="SpoU_methylase"/>
    <property type="match status" value="1"/>
</dbReference>
<dbReference type="Pfam" id="PF22435">
    <property type="entry name" value="MRM3-like_sub_bind"/>
    <property type="match status" value="1"/>
</dbReference>
<dbReference type="Gene3D" id="3.30.1330.30">
    <property type="match status" value="1"/>
</dbReference>
<evidence type="ECO:0000256" key="1">
    <source>
        <dbReference type="ARBA" id="ARBA00007228"/>
    </source>
</evidence>
<evidence type="ECO:0000256" key="4">
    <source>
        <dbReference type="SAM" id="MobiDB-lite"/>
    </source>
</evidence>
<organism evidence="6 7">
    <name type="scientific">Amycolatopsis panacis</name>
    <dbReference type="NCBI Taxonomy" id="2340917"/>
    <lineage>
        <taxon>Bacteria</taxon>
        <taxon>Bacillati</taxon>
        <taxon>Actinomycetota</taxon>
        <taxon>Actinomycetes</taxon>
        <taxon>Pseudonocardiales</taxon>
        <taxon>Pseudonocardiaceae</taxon>
        <taxon>Amycolatopsis</taxon>
    </lineage>
</organism>
<dbReference type="Gene3D" id="3.40.1280.10">
    <property type="match status" value="1"/>
</dbReference>
<dbReference type="InterPro" id="IPR053888">
    <property type="entry name" value="MRM3-like_sub_bind"/>
</dbReference>
<dbReference type="Proteomes" id="UP000285112">
    <property type="component" value="Unassembled WGS sequence"/>
</dbReference>
<dbReference type="GO" id="GO:0006396">
    <property type="term" value="P:RNA processing"/>
    <property type="evidence" value="ECO:0007669"/>
    <property type="project" value="InterPro"/>
</dbReference>
<comment type="caution">
    <text evidence="6">The sequence shown here is derived from an EMBL/GenBank/DDBJ whole genome shotgun (WGS) entry which is preliminary data.</text>
</comment>
<dbReference type="SMART" id="SM00967">
    <property type="entry name" value="SpoU_sub_bind"/>
    <property type="match status" value="1"/>
</dbReference>
<dbReference type="RefSeq" id="WP_120025516.1">
    <property type="nucleotide sequence ID" value="NZ_QZFV01000108.1"/>
</dbReference>
<evidence type="ECO:0000313" key="7">
    <source>
        <dbReference type="Proteomes" id="UP000285112"/>
    </source>
</evidence>
<protein>
    <submittedName>
        <fullName evidence="6">RNA methyltransferase</fullName>
    </submittedName>
</protein>
<feature type="domain" description="RNA 2-O ribose methyltransferase substrate binding" evidence="5">
    <location>
        <begin position="32"/>
        <end position="108"/>
    </location>
</feature>
<keyword evidence="7" id="KW-1185">Reference proteome</keyword>
<dbReference type="SUPFAM" id="SSF55315">
    <property type="entry name" value="L30e-like"/>
    <property type="match status" value="1"/>
</dbReference>
<dbReference type="InterPro" id="IPR029028">
    <property type="entry name" value="Alpha/beta_knot_MTases"/>
</dbReference>
<feature type="region of interest" description="Disordered" evidence="4">
    <location>
        <begin position="297"/>
        <end position="317"/>
    </location>
</feature>
<dbReference type="InterPro" id="IPR051259">
    <property type="entry name" value="rRNA_Methyltransferase"/>
</dbReference>
<dbReference type="InterPro" id="IPR013123">
    <property type="entry name" value="SpoU_subst-bd"/>
</dbReference>
<dbReference type="SUPFAM" id="SSF75217">
    <property type="entry name" value="alpha/beta knot"/>
    <property type="match status" value="1"/>
</dbReference>
<dbReference type="GO" id="GO:0008173">
    <property type="term" value="F:RNA methyltransferase activity"/>
    <property type="evidence" value="ECO:0007669"/>
    <property type="project" value="InterPro"/>
</dbReference>
<proteinExistence type="inferred from homology"/>
<evidence type="ECO:0000256" key="3">
    <source>
        <dbReference type="ARBA" id="ARBA00022679"/>
    </source>
</evidence>
<sequence>MTDLITSAANPLAKRVRQLADRKHRRRAGAFVVEGLQPVWYAVEAGWEIETLIVAPDLLTGAAALRMVDEQESAGVAVARLSAELFTRLVDRDGPGGLAAVVRGRTGDLSTLEAPPGAIFVALHRIANPGNLGTIIRTVDAVGGAGVILVGDTVDAYSPAAVKASMGSLFAVDVVQASAEEFFGWAEERGVTVLATSGTAEDDHWSAPYDPPLAILLGSEREGLPDELLAGASRRLRIPMVGTVDSLNIGVAASIMLYEARRNGSRPVAVDGIPAHGDVAQDRGSETPYRLTEMLAGKKHEVELSPPESVPRPLPPS</sequence>
<dbReference type="CDD" id="cd18095">
    <property type="entry name" value="SpoU-like_rRNA-MTase"/>
    <property type="match status" value="1"/>
</dbReference>
<dbReference type="OrthoDB" id="3190829at2"/>
<evidence type="ECO:0000256" key="2">
    <source>
        <dbReference type="ARBA" id="ARBA00022603"/>
    </source>
</evidence>
<keyword evidence="2 6" id="KW-0489">Methyltransferase</keyword>
<evidence type="ECO:0000313" key="6">
    <source>
        <dbReference type="EMBL" id="RJQ81638.1"/>
    </source>
</evidence>
<feature type="compositionally biased region" description="Pro residues" evidence="4">
    <location>
        <begin position="308"/>
        <end position="317"/>
    </location>
</feature>
<dbReference type="GO" id="GO:0003723">
    <property type="term" value="F:RNA binding"/>
    <property type="evidence" value="ECO:0007669"/>
    <property type="project" value="InterPro"/>
</dbReference>
<dbReference type="EMBL" id="QZFV01000108">
    <property type="protein sequence ID" value="RJQ81638.1"/>
    <property type="molecule type" value="Genomic_DNA"/>
</dbReference>
<dbReference type="GO" id="GO:0032259">
    <property type="term" value="P:methylation"/>
    <property type="evidence" value="ECO:0007669"/>
    <property type="project" value="UniProtKB-KW"/>
</dbReference>
<keyword evidence="3 6" id="KW-0808">Transferase</keyword>
<accession>A0A419HXE8</accession>
<dbReference type="PANTHER" id="PTHR43191:SF2">
    <property type="entry name" value="RRNA METHYLTRANSFERASE 3, MITOCHONDRIAL"/>
    <property type="match status" value="1"/>
</dbReference>
<reference evidence="6 7" key="1">
    <citation type="submission" date="2018-09" db="EMBL/GenBank/DDBJ databases">
        <title>YIM PH 21725 draft genome.</title>
        <authorList>
            <person name="Miao C."/>
        </authorList>
    </citation>
    <scope>NUCLEOTIDE SEQUENCE [LARGE SCALE GENOMIC DNA]</scope>
    <source>
        <strain evidence="7">YIM PH21725</strain>
    </source>
</reference>
<dbReference type="InterPro" id="IPR029064">
    <property type="entry name" value="Ribosomal_eL30-like_sf"/>
</dbReference>
<dbReference type="GO" id="GO:0005737">
    <property type="term" value="C:cytoplasm"/>
    <property type="evidence" value="ECO:0007669"/>
    <property type="project" value="UniProtKB-ARBA"/>
</dbReference>
<evidence type="ECO:0000259" key="5">
    <source>
        <dbReference type="SMART" id="SM00967"/>
    </source>
</evidence>
<dbReference type="AlphaFoldDB" id="A0A419HXE8"/>